<keyword evidence="3" id="KW-1185">Reference proteome</keyword>
<sequence length="82" mass="8692">MKTSNIFLLFLLASFVIIGNIEVAMATRTIEENGGKKCERGSVDIVNGCVDSDCDNGCRVNYGSTATGACKTKTLCVCYGPC</sequence>
<protein>
    <recommendedName>
        <fullName evidence="4">Defensin-like protein</fullName>
    </recommendedName>
</protein>
<keyword evidence="1" id="KW-0732">Signal</keyword>
<reference evidence="2 3" key="1">
    <citation type="submission" date="2024-04" db="EMBL/GenBank/DDBJ databases">
        <authorList>
            <person name="Fracassetti M."/>
        </authorList>
    </citation>
    <scope>NUCLEOTIDE SEQUENCE [LARGE SCALE GENOMIC DNA]</scope>
</reference>
<proteinExistence type="predicted"/>
<dbReference type="AlphaFoldDB" id="A0AAV2EG29"/>
<dbReference type="Proteomes" id="UP001497516">
    <property type="component" value="Chromosome 4"/>
</dbReference>
<feature type="signal peptide" evidence="1">
    <location>
        <begin position="1"/>
        <end position="26"/>
    </location>
</feature>
<evidence type="ECO:0008006" key="4">
    <source>
        <dbReference type="Google" id="ProtNLM"/>
    </source>
</evidence>
<evidence type="ECO:0000256" key="1">
    <source>
        <dbReference type="SAM" id="SignalP"/>
    </source>
</evidence>
<evidence type="ECO:0000313" key="3">
    <source>
        <dbReference type="Proteomes" id="UP001497516"/>
    </source>
</evidence>
<accession>A0AAV2EG29</accession>
<gene>
    <name evidence="2" type="ORF">LTRI10_LOCUS25719</name>
</gene>
<dbReference type="EMBL" id="OZ034817">
    <property type="protein sequence ID" value="CAL1384518.1"/>
    <property type="molecule type" value="Genomic_DNA"/>
</dbReference>
<organism evidence="2 3">
    <name type="scientific">Linum trigynum</name>
    <dbReference type="NCBI Taxonomy" id="586398"/>
    <lineage>
        <taxon>Eukaryota</taxon>
        <taxon>Viridiplantae</taxon>
        <taxon>Streptophyta</taxon>
        <taxon>Embryophyta</taxon>
        <taxon>Tracheophyta</taxon>
        <taxon>Spermatophyta</taxon>
        <taxon>Magnoliopsida</taxon>
        <taxon>eudicotyledons</taxon>
        <taxon>Gunneridae</taxon>
        <taxon>Pentapetalae</taxon>
        <taxon>rosids</taxon>
        <taxon>fabids</taxon>
        <taxon>Malpighiales</taxon>
        <taxon>Linaceae</taxon>
        <taxon>Linum</taxon>
    </lineage>
</organism>
<name>A0AAV2EG29_9ROSI</name>
<evidence type="ECO:0000313" key="2">
    <source>
        <dbReference type="EMBL" id="CAL1384518.1"/>
    </source>
</evidence>
<feature type="chain" id="PRO_5043909474" description="Defensin-like protein" evidence="1">
    <location>
        <begin position="27"/>
        <end position="82"/>
    </location>
</feature>